<dbReference type="Gene3D" id="3.30.40.10">
    <property type="entry name" value="Zinc/RING finger domain, C3HC4 (zinc finger)"/>
    <property type="match status" value="1"/>
</dbReference>
<keyword evidence="8" id="KW-0507">mRNA processing</keyword>
<feature type="compositionally biased region" description="Basic and acidic residues" evidence="23">
    <location>
        <begin position="1"/>
        <end position="32"/>
    </location>
</feature>
<dbReference type="SUPFAM" id="SSF57850">
    <property type="entry name" value="RING/U-box"/>
    <property type="match status" value="1"/>
</dbReference>
<evidence type="ECO:0000256" key="10">
    <source>
        <dbReference type="ARBA" id="ARBA00022728"/>
    </source>
</evidence>
<evidence type="ECO:0000256" key="16">
    <source>
        <dbReference type="ARBA" id="ARBA00023187"/>
    </source>
</evidence>
<dbReference type="InterPro" id="IPR038765">
    <property type="entry name" value="Papain-like_cys_pep_sf"/>
</dbReference>
<dbReference type="Proteomes" id="UP000887575">
    <property type="component" value="Unassembled WGS sequence"/>
</dbReference>
<evidence type="ECO:0000259" key="24">
    <source>
        <dbReference type="PROSITE" id="PS50235"/>
    </source>
</evidence>
<dbReference type="SUPFAM" id="SSF54001">
    <property type="entry name" value="Cysteine proteinases"/>
    <property type="match status" value="1"/>
</dbReference>
<evidence type="ECO:0000259" key="25">
    <source>
        <dbReference type="PROSITE" id="PS50271"/>
    </source>
</evidence>
<proteinExistence type="inferred from homology"/>
<evidence type="ECO:0000256" key="6">
    <source>
        <dbReference type="ARBA" id="ARBA00022553"/>
    </source>
</evidence>
<dbReference type="AlphaFoldDB" id="A0AAF3FAJ0"/>
<evidence type="ECO:0000256" key="9">
    <source>
        <dbReference type="ARBA" id="ARBA00022723"/>
    </source>
</evidence>
<feature type="domain" description="UBP-type" evidence="25">
    <location>
        <begin position="97"/>
        <end position="194"/>
    </location>
</feature>
<evidence type="ECO:0000256" key="12">
    <source>
        <dbReference type="ARBA" id="ARBA00022786"/>
    </source>
</evidence>
<evidence type="ECO:0000313" key="27">
    <source>
        <dbReference type="WBParaSite" id="MBELARI_LOCUS3833"/>
    </source>
</evidence>
<dbReference type="CDD" id="cd02669">
    <property type="entry name" value="Peptidase_C19M"/>
    <property type="match status" value="1"/>
</dbReference>
<keyword evidence="11 22" id="KW-0863">Zinc-finger</keyword>
<keyword evidence="9" id="KW-0479">Metal-binding</keyword>
<dbReference type="InterPro" id="IPR050185">
    <property type="entry name" value="Ub_carboxyl-term_hydrolase"/>
</dbReference>
<dbReference type="FunFam" id="3.30.40.10:FF:000068">
    <property type="entry name" value="U4/U6.U5 tri-snRNP-associated protein 2"/>
    <property type="match status" value="1"/>
</dbReference>
<evidence type="ECO:0000256" key="22">
    <source>
        <dbReference type="PROSITE-ProRule" id="PRU00502"/>
    </source>
</evidence>
<accession>A0AAF3FAJ0</accession>
<dbReference type="WBParaSite" id="MBELARI_LOCUS3833">
    <property type="protein sequence ID" value="MBELARI_LOCUS3833"/>
    <property type="gene ID" value="MBELARI_LOCUS3833"/>
</dbReference>
<keyword evidence="15" id="KW-0832">Ubl conjugation</keyword>
<dbReference type="GO" id="GO:0004843">
    <property type="term" value="F:cysteine-type deubiquitinase activity"/>
    <property type="evidence" value="ECO:0007669"/>
    <property type="project" value="UniProtKB-EC"/>
</dbReference>
<name>A0AAF3FAJ0_9BILA</name>
<dbReference type="GO" id="GO:0008270">
    <property type="term" value="F:zinc ion binding"/>
    <property type="evidence" value="ECO:0007669"/>
    <property type="project" value="UniProtKB-KW"/>
</dbReference>
<dbReference type="Gene3D" id="3.90.70.10">
    <property type="entry name" value="Cysteine proteinases"/>
    <property type="match status" value="1"/>
</dbReference>
<evidence type="ECO:0000256" key="5">
    <source>
        <dbReference type="ARBA" id="ARBA00022499"/>
    </source>
</evidence>
<evidence type="ECO:0000256" key="4">
    <source>
        <dbReference type="ARBA" id="ARBA00012759"/>
    </source>
</evidence>
<evidence type="ECO:0000256" key="23">
    <source>
        <dbReference type="SAM" id="MobiDB-lite"/>
    </source>
</evidence>
<evidence type="ECO:0000256" key="8">
    <source>
        <dbReference type="ARBA" id="ARBA00022664"/>
    </source>
</evidence>
<comment type="similarity">
    <text evidence="3">Belongs to the peptidase C19 family.</text>
</comment>
<feature type="domain" description="USP" evidence="24">
    <location>
        <begin position="219"/>
        <end position="559"/>
    </location>
</feature>
<evidence type="ECO:0000256" key="18">
    <source>
        <dbReference type="ARBA" id="ARBA00023306"/>
    </source>
</evidence>
<feature type="region of interest" description="Disordered" evidence="23">
    <location>
        <begin position="566"/>
        <end position="602"/>
    </location>
</feature>
<reference evidence="27" key="1">
    <citation type="submission" date="2024-02" db="UniProtKB">
        <authorList>
            <consortium name="WormBaseParasite"/>
        </authorList>
    </citation>
    <scope>IDENTIFICATION</scope>
</reference>
<keyword evidence="6" id="KW-0597">Phosphoprotein</keyword>
<keyword evidence="10" id="KW-0747">Spliceosome</keyword>
<evidence type="ECO:0000256" key="21">
    <source>
        <dbReference type="ARBA" id="ARBA00079185"/>
    </source>
</evidence>
<evidence type="ECO:0000256" key="19">
    <source>
        <dbReference type="ARBA" id="ARBA00064202"/>
    </source>
</evidence>
<comment type="catalytic activity">
    <reaction evidence="1">
        <text>Thiol-dependent hydrolysis of ester, thioester, amide, peptide and isopeptide bonds formed by the C-terminal Gly of ubiquitin (a 76-residue protein attached to proteins as an intracellular targeting signal).</text>
        <dbReference type="EC" id="3.4.19.12"/>
    </reaction>
</comment>
<dbReference type="InterPro" id="IPR001394">
    <property type="entry name" value="Peptidase_C19_UCH"/>
</dbReference>
<dbReference type="SMART" id="SM00290">
    <property type="entry name" value="ZnF_UBP"/>
    <property type="match status" value="1"/>
</dbReference>
<keyword evidence="16" id="KW-0508">mRNA splicing</keyword>
<dbReference type="Pfam" id="PF02148">
    <property type="entry name" value="zf-UBP"/>
    <property type="match status" value="1"/>
</dbReference>
<evidence type="ECO:0000256" key="1">
    <source>
        <dbReference type="ARBA" id="ARBA00000707"/>
    </source>
</evidence>
<keyword evidence="7" id="KW-0132">Cell division</keyword>
<dbReference type="PANTHER" id="PTHR21646:SF16">
    <property type="entry name" value="U4_U6.U5 TRI-SNRNP-ASSOCIATED PROTEIN 2"/>
    <property type="match status" value="1"/>
</dbReference>
<feature type="compositionally biased region" description="Acidic residues" evidence="23">
    <location>
        <begin position="568"/>
        <end position="579"/>
    </location>
</feature>
<dbReference type="InterPro" id="IPR033809">
    <property type="entry name" value="USP39"/>
</dbReference>
<dbReference type="EC" id="3.4.19.12" evidence="4"/>
<dbReference type="GO" id="GO:0000245">
    <property type="term" value="P:spliceosomal complex assembly"/>
    <property type="evidence" value="ECO:0007669"/>
    <property type="project" value="InterPro"/>
</dbReference>
<keyword evidence="12" id="KW-0833">Ubl conjugation pathway</keyword>
<dbReference type="PANTHER" id="PTHR21646">
    <property type="entry name" value="UBIQUITIN CARBOXYL-TERMINAL HYDROLASE"/>
    <property type="match status" value="1"/>
</dbReference>
<evidence type="ECO:0000256" key="15">
    <source>
        <dbReference type="ARBA" id="ARBA00022843"/>
    </source>
</evidence>
<evidence type="ECO:0000256" key="20">
    <source>
        <dbReference type="ARBA" id="ARBA00071645"/>
    </source>
</evidence>
<feature type="region of interest" description="Disordered" evidence="23">
    <location>
        <begin position="1"/>
        <end position="89"/>
    </location>
</feature>
<dbReference type="GO" id="GO:0005681">
    <property type="term" value="C:spliceosomal complex"/>
    <property type="evidence" value="ECO:0007669"/>
    <property type="project" value="UniProtKB-KW"/>
</dbReference>
<dbReference type="PROSITE" id="PS50271">
    <property type="entry name" value="ZF_UBP"/>
    <property type="match status" value="1"/>
</dbReference>
<evidence type="ECO:0000256" key="7">
    <source>
        <dbReference type="ARBA" id="ARBA00022618"/>
    </source>
</evidence>
<evidence type="ECO:0000256" key="3">
    <source>
        <dbReference type="ARBA" id="ARBA00009085"/>
    </source>
</evidence>
<evidence type="ECO:0000256" key="11">
    <source>
        <dbReference type="ARBA" id="ARBA00022771"/>
    </source>
</evidence>
<protein>
    <recommendedName>
        <fullName evidence="20">Ubiquitin carboxyl-terminal hydrolase 39</fullName>
        <ecNumber evidence="4">3.4.19.12</ecNumber>
    </recommendedName>
    <alternativeName>
        <fullName evidence="21">U4/U6.U5 tri-snRNP-associated 65 kDa protein</fullName>
    </alternativeName>
</protein>
<organism evidence="26 27">
    <name type="scientific">Mesorhabditis belari</name>
    <dbReference type="NCBI Taxonomy" id="2138241"/>
    <lineage>
        <taxon>Eukaryota</taxon>
        <taxon>Metazoa</taxon>
        <taxon>Ecdysozoa</taxon>
        <taxon>Nematoda</taxon>
        <taxon>Chromadorea</taxon>
        <taxon>Rhabditida</taxon>
        <taxon>Rhabditina</taxon>
        <taxon>Rhabditomorpha</taxon>
        <taxon>Rhabditoidea</taxon>
        <taxon>Rhabditidae</taxon>
        <taxon>Mesorhabditinae</taxon>
        <taxon>Mesorhabditis</taxon>
    </lineage>
</organism>
<keyword evidence="14" id="KW-0862">Zinc</keyword>
<evidence type="ECO:0000256" key="14">
    <source>
        <dbReference type="ARBA" id="ARBA00022833"/>
    </source>
</evidence>
<feature type="compositionally biased region" description="Basic and acidic residues" evidence="23">
    <location>
        <begin position="48"/>
        <end position="76"/>
    </location>
</feature>
<dbReference type="FunFam" id="3.90.70.10:FF:000030">
    <property type="entry name" value="U4/U6.U5 tri-snRNP-associated protein 2"/>
    <property type="match status" value="1"/>
</dbReference>
<dbReference type="InterPro" id="IPR013083">
    <property type="entry name" value="Znf_RING/FYVE/PHD"/>
</dbReference>
<keyword evidence="18" id="KW-0131">Cell cycle</keyword>
<dbReference type="GO" id="GO:0051301">
    <property type="term" value="P:cell division"/>
    <property type="evidence" value="ECO:0007669"/>
    <property type="project" value="UniProtKB-KW"/>
</dbReference>
<dbReference type="GO" id="GO:0016579">
    <property type="term" value="P:protein deubiquitination"/>
    <property type="evidence" value="ECO:0007669"/>
    <property type="project" value="InterPro"/>
</dbReference>
<dbReference type="InterPro" id="IPR028889">
    <property type="entry name" value="USP"/>
</dbReference>
<dbReference type="InterPro" id="IPR001607">
    <property type="entry name" value="Znf_UBP"/>
</dbReference>
<keyword evidence="5" id="KW-1017">Isopeptide bond</keyword>
<evidence type="ECO:0000256" key="13">
    <source>
        <dbReference type="ARBA" id="ARBA00022801"/>
    </source>
</evidence>
<keyword evidence="26" id="KW-1185">Reference proteome</keyword>
<dbReference type="Pfam" id="PF00443">
    <property type="entry name" value="UCH"/>
    <property type="match status" value="1"/>
</dbReference>
<evidence type="ECO:0000313" key="26">
    <source>
        <dbReference type="Proteomes" id="UP000887575"/>
    </source>
</evidence>
<keyword evidence="13" id="KW-0378">Hydrolase</keyword>
<evidence type="ECO:0000256" key="17">
    <source>
        <dbReference type="ARBA" id="ARBA00023242"/>
    </source>
</evidence>
<comment type="subunit">
    <text evidence="19">The U4/U6-U5 tri-snRNP complex is a building block of the precatalytic spliceosome (spliceosome B complex). Component of the U4/U6-U5 tri-snRNP complex composed of the U4, U6 and U5 snRNAs and at least PRPF3, PRPF4, PRPF6, PRPF8, PRPF31, SNRNP200, TXNL4A, SNRNP40, SNRPB, SNRPD1, SNRPD2, SNRPD3, SNRPE, SNRPF, SNRPG, DDX23, CD2BP2, PPIH, SNU13, EFTUD2, SART1 and USP39, plus LSM2, LSM3, LSM4, LSM5, LSM6, LSM7 and LSM8.</text>
</comment>
<comment type="subcellular location">
    <subcellularLocation>
        <location evidence="2">Nucleus</location>
    </subcellularLocation>
</comment>
<keyword evidence="17" id="KW-0539">Nucleus</keyword>
<sequence>MVKEAKKERKKDRKEDDKQHKERDRKEREKSSRSKRKRVSEEEPDEAEPPKKKLTARDLERLKQYQEELKKEPQHGEEEEDKPVWSLAKAQAESSSRQCPYLDTIDRNVLDFDFEKLCSVSLSHLNVYACMVCGKYFQGRGTSTHAYTHSLDTDHRIYLNLQTLKFYCLPDMYEVIDPSLHDIKYVLKPIFEDKLINSLDSWQRPTRAYDNTSYFPGVVGLNNIKTNDYENVILHALSHVTPLRDYFLKEENYANIKRPPGDKLELLSKRFGELVRKLWNPKAFKAHVSPHEMLQSIVVTSNKKFQFIKQGDAADFMSFLLNTLHIALNGTQKTSSSIIYRTFRGKMRQYTRKILPVDATSDMVANISNSDDYTEKAKDTPFLFLSLDLPPPPLYRDALHQNIIPQVPIHTLLNKFNGITEKEYKTYKDNFIKRFELLELPDYLIIVYQRFQKNQFFVEKNPTIVNFPISNVDLYDSLADEAKPKNKYTTYDLVGNIVHDGKPLDSQQKDTEEEEGHYRVQIHHRGSGKWFELEDLRKEEILPQMITLAESYIQIWKLNKTKTREERMGEDEGEEEDGALDPLAALVRQANNAAKDETKMDH</sequence>
<dbReference type="PROSITE" id="PS50235">
    <property type="entry name" value="USP_3"/>
    <property type="match status" value="1"/>
</dbReference>
<evidence type="ECO:0000256" key="2">
    <source>
        <dbReference type="ARBA" id="ARBA00004123"/>
    </source>
</evidence>